<dbReference type="PRINTS" id="PR00455">
    <property type="entry name" value="HTHTETR"/>
</dbReference>
<dbReference type="GO" id="GO:0000976">
    <property type="term" value="F:transcription cis-regulatory region binding"/>
    <property type="evidence" value="ECO:0007669"/>
    <property type="project" value="TreeGrafter"/>
</dbReference>
<dbReference type="PROSITE" id="PS50977">
    <property type="entry name" value="HTH_TETR_2"/>
    <property type="match status" value="1"/>
</dbReference>
<dbReference type="Gene3D" id="1.10.357.10">
    <property type="entry name" value="Tetracycline Repressor, domain 2"/>
    <property type="match status" value="1"/>
</dbReference>
<dbReference type="Pfam" id="PF00440">
    <property type="entry name" value="TetR_N"/>
    <property type="match status" value="1"/>
</dbReference>
<dbReference type="InterPro" id="IPR001647">
    <property type="entry name" value="HTH_TetR"/>
</dbReference>
<evidence type="ECO:0000313" key="7">
    <source>
        <dbReference type="EMBL" id="CUH64526.1"/>
    </source>
</evidence>
<keyword evidence="8" id="KW-1185">Reference proteome</keyword>
<dbReference type="PANTHER" id="PTHR30055:SF234">
    <property type="entry name" value="HTH-TYPE TRANSCRIPTIONAL REGULATOR BETI"/>
    <property type="match status" value="1"/>
</dbReference>
<keyword evidence="3" id="KW-0804">Transcription</keyword>
<feature type="DNA-binding region" description="H-T-H motif" evidence="4">
    <location>
        <begin position="42"/>
        <end position="61"/>
    </location>
</feature>
<evidence type="ECO:0000256" key="1">
    <source>
        <dbReference type="ARBA" id="ARBA00023015"/>
    </source>
</evidence>
<protein>
    <submittedName>
        <fullName evidence="7">Transcriptional regulator BetI</fullName>
    </submittedName>
</protein>
<organism evidence="7 8">
    <name type="scientific">Thalassovita gelatinovora</name>
    <name type="common">Thalassobius gelatinovorus</name>
    <dbReference type="NCBI Taxonomy" id="53501"/>
    <lineage>
        <taxon>Bacteria</taxon>
        <taxon>Pseudomonadati</taxon>
        <taxon>Pseudomonadota</taxon>
        <taxon>Alphaproteobacteria</taxon>
        <taxon>Rhodobacterales</taxon>
        <taxon>Roseobacteraceae</taxon>
        <taxon>Thalassovita</taxon>
    </lineage>
</organism>
<dbReference type="EMBL" id="CYSA01000015">
    <property type="protein sequence ID" value="CUH64526.1"/>
    <property type="molecule type" value="Genomic_DNA"/>
</dbReference>
<dbReference type="AlphaFoldDB" id="A0A0P1F8T3"/>
<dbReference type="OrthoDB" id="9808189at2"/>
<gene>
    <name evidence="7" type="ORF">TG4357_01335</name>
</gene>
<evidence type="ECO:0000256" key="5">
    <source>
        <dbReference type="SAM" id="MobiDB-lite"/>
    </source>
</evidence>
<feature type="region of interest" description="Disordered" evidence="5">
    <location>
        <begin position="1"/>
        <end position="21"/>
    </location>
</feature>
<sequence length="234" mass="25204">MTATGPCNHRTRVGQQRRERTRSRLIQAATLVFAERGPEAAQIDHIIQQAGVSRGTFYNYFQSTDELLIEAKNALAEEMVIMVSEASDPSAPHAQRLAAGLKAFIDLVQAHPLLLEFITRLGVRNFDDGGIIVPAPSDDGLSGAINKDVASALSSRMASDILQASTLTTLLRLVAGEQIDIPAFVSTMLRMLGHPTVEAAQIANCPYTPVEVPADSLITRSETARRSGRASQPS</sequence>
<dbReference type="PANTHER" id="PTHR30055">
    <property type="entry name" value="HTH-TYPE TRANSCRIPTIONAL REGULATOR RUTR"/>
    <property type="match status" value="1"/>
</dbReference>
<evidence type="ECO:0000259" key="6">
    <source>
        <dbReference type="PROSITE" id="PS50977"/>
    </source>
</evidence>
<keyword evidence="2 4" id="KW-0238">DNA-binding</keyword>
<keyword evidence="1" id="KW-0805">Transcription regulation</keyword>
<evidence type="ECO:0000313" key="8">
    <source>
        <dbReference type="Proteomes" id="UP000051587"/>
    </source>
</evidence>
<proteinExistence type="predicted"/>
<dbReference type="STRING" id="53501.SAMN04488043_102342"/>
<dbReference type="Proteomes" id="UP000051587">
    <property type="component" value="Unassembled WGS sequence"/>
</dbReference>
<accession>A0A0P1F8T3</accession>
<evidence type="ECO:0000256" key="3">
    <source>
        <dbReference type="ARBA" id="ARBA00023163"/>
    </source>
</evidence>
<dbReference type="InterPro" id="IPR050109">
    <property type="entry name" value="HTH-type_TetR-like_transc_reg"/>
</dbReference>
<dbReference type="GO" id="GO:0003700">
    <property type="term" value="F:DNA-binding transcription factor activity"/>
    <property type="evidence" value="ECO:0007669"/>
    <property type="project" value="TreeGrafter"/>
</dbReference>
<evidence type="ECO:0000256" key="2">
    <source>
        <dbReference type="ARBA" id="ARBA00023125"/>
    </source>
</evidence>
<dbReference type="SUPFAM" id="SSF46689">
    <property type="entry name" value="Homeodomain-like"/>
    <property type="match status" value="1"/>
</dbReference>
<feature type="domain" description="HTH tetR-type" evidence="6">
    <location>
        <begin position="19"/>
        <end position="79"/>
    </location>
</feature>
<reference evidence="7 8" key="1">
    <citation type="submission" date="2015-09" db="EMBL/GenBank/DDBJ databases">
        <authorList>
            <consortium name="Swine Surveillance"/>
        </authorList>
    </citation>
    <scope>NUCLEOTIDE SEQUENCE [LARGE SCALE GENOMIC DNA]</scope>
    <source>
        <strain evidence="7 8">CECT 4357</strain>
    </source>
</reference>
<evidence type="ECO:0000256" key="4">
    <source>
        <dbReference type="PROSITE-ProRule" id="PRU00335"/>
    </source>
</evidence>
<dbReference type="InterPro" id="IPR009057">
    <property type="entry name" value="Homeodomain-like_sf"/>
</dbReference>
<name>A0A0P1F8T3_THAGE</name>
<dbReference type="RefSeq" id="WP_058262079.1">
    <property type="nucleotide sequence ID" value="NZ_CP051181.1"/>
</dbReference>